<evidence type="ECO:0000256" key="4">
    <source>
        <dbReference type="ARBA" id="ARBA00022679"/>
    </source>
</evidence>
<evidence type="ECO:0000256" key="11">
    <source>
        <dbReference type="SAM" id="MobiDB-lite"/>
    </source>
</evidence>
<evidence type="ECO:0000259" key="13">
    <source>
        <dbReference type="Pfam" id="PF04963"/>
    </source>
</evidence>
<dbReference type="NCBIfam" id="TIGR02395">
    <property type="entry name" value="rpoN_sigma"/>
    <property type="match status" value="1"/>
</dbReference>
<dbReference type="PIRSF" id="PIRSF000774">
    <property type="entry name" value="RpoN"/>
    <property type="match status" value="1"/>
</dbReference>
<evidence type="ECO:0000256" key="3">
    <source>
        <dbReference type="ARBA" id="ARBA00022478"/>
    </source>
</evidence>
<dbReference type="PROSITE" id="PS50044">
    <property type="entry name" value="SIGMA54_3"/>
    <property type="match status" value="1"/>
</dbReference>
<name>A0A7V2SZ21_LEUMU</name>
<dbReference type="Pfam" id="PF00309">
    <property type="entry name" value="Sigma54_AID"/>
    <property type="match status" value="1"/>
</dbReference>
<evidence type="ECO:0000256" key="2">
    <source>
        <dbReference type="ARBA" id="ARBA00019942"/>
    </source>
</evidence>
<dbReference type="InterPro" id="IPR007634">
    <property type="entry name" value="RNA_pol_sigma_54_DNA-bd"/>
</dbReference>
<dbReference type="PROSITE" id="PS00718">
    <property type="entry name" value="SIGMA54_2"/>
    <property type="match status" value="1"/>
</dbReference>
<evidence type="ECO:0000256" key="9">
    <source>
        <dbReference type="ARBA" id="ARBA00023163"/>
    </source>
</evidence>
<dbReference type="NCBIfam" id="NF004595">
    <property type="entry name" value="PRK05932.1-2"/>
    <property type="match status" value="1"/>
</dbReference>
<dbReference type="Gene3D" id="1.10.10.1330">
    <property type="entry name" value="RNA polymerase sigma-54 factor, core-binding domain"/>
    <property type="match status" value="1"/>
</dbReference>
<dbReference type="PRINTS" id="PR00045">
    <property type="entry name" value="SIGMA54FCT"/>
</dbReference>
<dbReference type="InterPro" id="IPR038709">
    <property type="entry name" value="RpoN_core-bd_sf"/>
</dbReference>
<evidence type="ECO:0000256" key="5">
    <source>
        <dbReference type="ARBA" id="ARBA00022695"/>
    </source>
</evidence>
<dbReference type="PANTHER" id="PTHR32248:SF4">
    <property type="entry name" value="RNA POLYMERASE SIGMA-54 FACTOR"/>
    <property type="match status" value="1"/>
</dbReference>
<keyword evidence="5 10" id="KW-0548">Nucleotidyltransferase</keyword>
<keyword evidence="9 10" id="KW-0804">Transcription</keyword>
<dbReference type="AlphaFoldDB" id="A0A7V2SZ21"/>
<keyword evidence="8 10" id="KW-0238">DNA-binding</keyword>
<comment type="caution">
    <text evidence="14">The sequence shown here is derived from an EMBL/GenBank/DDBJ whole genome shotgun (WGS) entry which is preliminary data.</text>
</comment>
<dbReference type="GO" id="GO:0006352">
    <property type="term" value="P:DNA-templated transcription initiation"/>
    <property type="evidence" value="ECO:0007669"/>
    <property type="project" value="InterPro"/>
</dbReference>
<dbReference type="GO" id="GO:0016987">
    <property type="term" value="F:sigma factor activity"/>
    <property type="evidence" value="ECO:0007669"/>
    <property type="project" value="UniProtKB-KW"/>
</dbReference>
<keyword evidence="6 10" id="KW-0805">Transcription regulation</keyword>
<evidence type="ECO:0000256" key="8">
    <source>
        <dbReference type="ARBA" id="ARBA00023125"/>
    </source>
</evidence>
<dbReference type="Pfam" id="PF04552">
    <property type="entry name" value="Sigma54_DBD"/>
    <property type="match status" value="1"/>
</dbReference>
<accession>A0A7V2SZ21</accession>
<evidence type="ECO:0000256" key="6">
    <source>
        <dbReference type="ARBA" id="ARBA00023015"/>
    </source>
</evidence>
<evidence type="ECO:0000313" key="14">
    <source>
        <dbReference type="EMBL" id="HFC91637.1"/>
    </source>
</evidence>
<protein>
    <recommendedName>
        <fullName evidence="2 10">RNA polymerase sigma-54 factor</fullName>
    </recommendedName>
</protein>
<dbReference type="Proteomes" id="UP000885750">
    <property type="component" value="Unassembled WGS sequence"/>
</dbReference>
<evidence type="ECO:0000259" key="12">
    <source>
        <dbReference type="Pfam" id="PF04552"/>
    </source>
</evidence>
<comment type="similarity">
    <text evidence="1 10">Belongs to the sigma-54 factor family.</text>
</comment>
<dbReference type="InterPro" id="IPR000394">
    <property type="entry name" value="RNA_pol_sigma_54"/>
</dbReference>
<dbReference type="GO" id="GO:0000428">
    <property type="term" value="C:DNA-directed RNA polymerase complex"/>
    <property type="evidence" value="ECO:0007669"/>
    <property type="project" value="UniProtKB-KW"/>
</dbReference>
<reference evidence="14" key="1">
    <citation type="journal article" date="2020" name="mSystems">
        <title>Genome- and Community-Level Interaction Insights into Carbon Utilization and Element Cycling Functions of Hydrothermarchaeota in Hydrothermal Sediment.</title>
        <authorList>
            <person name="Zhou Z."/>
            <person name="Liu Y."/>
            <person name="Xu W."/>
            <person name="Pan J."/>
            <person name="Luo Z.H."/>
            <person name="Li M."/>
        </authorList>
    </citation>
    <scope>NUCLEOTIDE SEQUENCE [LARGE SCALE GENOMIC DNA]</scope>
    <source>
        <strain evidence="14">HyVt-493</strain>
    </source>
</reference>
<dbReference type="GO" id="GO:0016779">
    <property type="term" value="F:nucleotidyltransferase activity"/>
    <property type="evidence" value="ECO:0007669"/>
    <property type="project" value="UniProtKB-KW"/>
</dbReference>
<organism evidence="14">
    <name type="scientific">Leucothrix mucor</name>
    <dbReference type="NCBI Taxonomy" id="45248"/>
    <lineage>
        <taxon>Bacteria</taxon>
        <taxon>Pseudomonadati</taxon>
        <taxon>Pseudomonadota</taxon>
        <taxon>Gammaproteobacteria</taxon>
        <taxon>Thiotrichales</taxon>
        <taxon>Thiotrichaceae</taxon>
        <taxon>Leucothrix</taxon>
    </lineage>
</organism>
<keyword evidence="3 10" id="KW-0240">DNA-directed RNA polymerase</keyword>
<dbReference type="Pfam" id="PF04963">
    <property type="entry name" value="Sigma54_CBD"/>
    <property type="match status" value="1"/>
</dbReference>
<feature type="region of interest" description="Disordered" evidence="11">
    <location>
        <begin position="57"/>
        <end position="79"/>
    </location>
</feature>
<keyword evidence="7 10" id="KW-0731">Sigma factor</keyword>
<feature type="domain" description="RNA polymerase sigma factor 54 core-binding" evidence="13">
    <location>
        <begin position="116"/>
        <end position="305"/>
    </location>
</feature>
<sequence>MLKQGLSVKLGQRLSMTPQLQQAIRLLQLSSIELQQEIQENLDMNPLLERVEDSINEVSQDENKQDNKTVSDEENTAIPEELNIDTSWDEIYDTDWRTGNNNAETSASDLIDVIHSPVKTLRDHLQELIDLSQLSAIDKEIAATIISYINPQGFLTESTQQIFTSLQHTLLIEEDEVDVILQYIQNMGPIGVGARNLSEALLLQLKYFYNEHLLYKKTQELLQKHLDLIEKRDYISIKKTLKLTTGQFDELMELIQSLNPYPGNMFDISTTNYITPDVYVQKIKGLWVVSLNQETLPKLQINDYYSNMLTHLSNKKDRDYLKNNAQQARWLIKSIENRNSTVLNVANAIVERQVAFFQYGEEAMKPMVLKDLAEQLELHESTISRVTTQKYMHTPRGVYEFKYFFSSHIRTTAGGVCSATAIQAMIKKLITSESNSKPLSDSKLTNLLKEQGINVARRTVAKYREAMNIPSSHERKTFA</sequence>
<gene>
    <name evidence="14" type="ORF">ENJ51_02355</name>
</gene>
<feature type="compositionally biased region" description="Basic and acidic residues" evidence="11">
    <location>
        <begin position="61"/>
        <end position="71"/>
    </location>
</feature>
<comment type="function">
    <text evidence="10">Sigma factors are initiation factors that promote the attachment of RNA polymerase to specific initiation sites and are then released.</text>
</comment>
<dbReference type="PANTHER" id="PTHR32248">
    <property type="entry name" value="RNA POLYMERASE SIGMA-54 FACTOR"/>
    <property type="match status" value="1"/>
</dbReference>
<proteinExistence type="inferred from homology"/>
<dbReference type="PROSITE" id="PS00717">
    <property type="entry name" value="SIGMA54_1"/>
    <property type="match status" value="1"/>
</dbReference>
<dbReference type="GO" id="GO:0001216">
    <property type="term" value="F:DNA-binding transcription activator activity"/>
    <property type="evidence" value="ECO:0007669"/>
    <property type="project" value="InterPro"/>
</dbReference>
<evidence type="ECO:0000256" key="10">
    <source>
        <dbReference type="PIRNR" id="PIRNR000774"/>
    </source>
</evidence>
<dbReference type="InterPro" id="IPR007046">
    <property type="entry name" value="RNA_pol_sigma_54_core-bd"/>
</dbReference>
<dbReference type="NCBIfam" id="NF009118">
    <property type="entry name" value="PRK12469.1"/>
    <property type="match status" value="1"/>
</dbReference>
<dbReference type="EMBL" id="DRMS01000093">
    <property type="protein sequence ID" value="HFC91637.1"/>
    <property type="molecule type" value="Genomic_DNA"/>
</dbReference>
<evidence type="ECO:0000256" key="7">
    <source>
        <dbReference type="ARBA" id="ARBA00023082"/>
    </source>
</evidence>
<dbReference type="Gene3D" id="1.10.10.60">
    <property type="entry name" value="Homeodomain-like"/>
    <property type="match status" value="1"/>
</dbReference>
<dbReference type="GO" id="GO:0003677">
    <property type="term" value="F:DNA binding"/>
    <property type="evidence" value="ECO:0007669"/>
    <property type="project" value="UniProtKB-KW"/>
</dbReference>
<feature type="domain" description="RNA polymerase sigma factor 54 DNA-binding" evidence="12">
    <location>
        <begin position="319"/>
        <end position="476"/>
    </location>
</feature>
<evidence type="ECO:0000256" key="1">
    <source>
        <dbReference type="ARBA" id="ARBA00008798"/>
    </source>
</evidence>
<keyword evidence="4 10" id="KW-0808">Transferase</keyword>